<keyword evidence="3" id="KW-1185">Reference proteome</keyword>
<proteinExistence type="predicted"/>
<comment type="caution">
    <text evidence="2">The sequence shown here is derived from an EMBL/GenBank/DDBJ whole genome shotgun (WGS) entry which is preliminary data.</text>
</comment>
<feature type="region of interest" description="Disordered" evidence="1">
    <location>
        <begin position="1"/>
        <end position="22"/>
    </location>
</feature>
<dbReference type="InParanoid" id="A0A1Q6DSP0"/>
<protein>
    <submittedName>
        <fullName evidence="2">Transposase</fullName>
    </submittedName>
</protein>
<organism evidence="2 3">
    <name type="scientific">Methanohalarchaeum thermophilum</name>
    <dbReference type="NCBI Taxonomy" id="1903181"/>
    <lineage>
        <taxon>Archaea</taxon>
        <taxon>Methanobacteriati</taxon>
        <taxon>Methanobacteriota</taxon>
        <taxon>Methanonatronarchaeia</taxon>
        <taxon>Methanonatronarchaeales</taxon>
        <taxon>Methanonatronarchaeaceae</taxon>
        <taxon>Candidatus Methanohalarchaeum</taxon>
    </lineage>
</organism>
<name>A0A1Q6DSP0_METT1</name>
<evidence type="ECO:0000313" key="3">
    <source>
        <dbReference type="Proteomes" id="UP000185744"/>
    </source>
</evidence>
<dbReference type="Proteomes" id="UP000185744">
    <property type="component" value="Unassembled WGS sequence"/>
</dbReference>
<gene>
    <name evidence="2" type="ORF">BTN85_2001</name>
</gene>
<reference evidence="2" key="1">
    <citation type="submission" date="2016-12" db="EMBL/GenBank/DDBJ databases">
        <title>Discovery of methanogenic haloarchaea.</title>
        <authorList>
            <person name="Sorokin D.Y."/>
            <person name="Makarova K.S."/>
            <person name="Abbas B."/>
            <person name="Ferrer M."/>
            <person name="Golyshin P.N."/>
        </authorList>
    </citation>
    <scope>NUCLEOTIDE SEQUENCE [LARGE SCALE GENOMIC DNA]</scope>
    <source>
        <strain evidence="2">HMET1</strain>
    </source>
</reference>
<feature type="compositionally biased region" description="Basic and acidic residues" evidence="1">
    <location>
        <begin position="46"/>
        <end position="66"/>
    </location>
</feature>
<evidence type="ECO:0000256" key="1">
    <source>
        <dbReference type="SAM" id="MobiDB-lite"/>
    </source>
</evidence>
<sequence>MENIEIRTGSSPRTRPNEVLADSAYDTKKIRDCVSGFSIRHKKDKRLSEEQKHQKQHSQEQKEHEG</sequence>
<dbReference type="EMBL" id="MSDW01000002">
    <property type="protein sequence ID" value="OKY77351.1"/>
    <property type="molecule type" value="Genomic_DNA"/>
</dbReference>
<feature type="region of interest" description="Disordered" evidence="1">
    <location>
        <begin position="38"/>
        <end position="66"/>
    </location>
</feature>
<dbReference type="AlphaFoldDB" id="A0A1Q6DSP0"/>
<accession>A0A1Q6DSP0</accession>
<evidence type="ECO:0000313" key="2">
    <source>
        <dbReference type="EMBL" id="OKY77351.1"/>
    </source>
</evidence>